<dbReference type="STRING" id="502682.BMF35_a0194"/>
<dbReference type="InterPro" id="IPR036291">
    <property type="entry name" value="NAD(P)-bd_dom_sf"/>
</dbReference>
<evidence type="ECO:0000256" key="2">
    <source>
        <dbReference type="ARBA" id="ARBA00023002"/>
    </source>
</evidence>
<accession>A0A0G9MRU0</accession>
<reference evidence="4 5" key="1">
    <citation type="submission" date="2015-04" db="EMBL/GenBank/DDBJ databases">
        <title>The draft genome sequence of Erythrobacr gangjinensis K7-2.</title>
        <authorList>
            <person name="Zhuang L."/>
            <person name="Liu Y."/>
            <person name="Shao Z."/>
        </authorList>
    </citation>
    <scope>NUCLEOTIDE SEQUENCE [LARGE SCALE GENOMIC DNA]</scope>
    <source>
        <strain evidence="4 5">K7-2</strain>
    </source>
</reference>
<comment type="caution">
    <text evidence="4">The sequence shown here is derived from an EMBL/GenBank/DDBJ whole genome shotgun (WGS) entry which is preliminary data.</text>
</comment>
<dbReference type="PRINTS" id="PR00081">
    <property type="entry name" value="GDHRDH"/>
</dbReference>
<dbReference type="PANTHER" id="PTHR43391">
    <property type="entry name" value="RETINOL DEHYDROGENASE-RELATED"/>
    <property type="match status" value="1"/>
</dbReference>
<protein>
    <submittedName>
        <fullName evidence="4">Short-chain dehydrogenase</fullName>
    </submittedName>
</protein>
<dbReference type="KEGG" id="egn:BMF35_a0194"/>
<dbReference type="Gene3D" id="3.40.50.720">
    <property type="entry name" value="NAD(P)-binding Rossmann-like Domain"/>
    <property type="match status" value="1"/>
</dbReference>
<keyword evidence="5" id="KW-1185">Reference proteome</keyword>
<dbReference type="SUPFAM" id="SSF51735">
    <property type="entry name" value="NAD(P)-binding Rossmann-fold domains"/>
    <property type="match status" value="1"/>
</dbReference>
<dbReference type="PRINTS" id="PR00080">
    <property type="entry name" value="SDRFAMILY"/>
</dbReference>
<dbReference type="PATRIC" id="fig|502682.8.peg.1219"/>
<evidence type="ECO:0000313" key="4">
    <source>
        <dbReference type="EMBL" id="KLE33461.1"/>
    </source>
</evidence>
<dbReference type="Pfam" id="PF00106">
    <property type="entry name" value="adh_short"/>
    <property type="match status" value="1"/>
</dbReference>
<dbReference type="NCBIfam" id="NF006123">
    <property type="entry name" value="PRK08267.1"/>
    <property type="match status" value="1"/>
</dbReference>
<dbReference type="AlphaFoldDB" id="A0A0G9MRU0"/>
<dbReference type="RefSeq" id="WP_047006310.1">
    <property type="nucleotide sequence ID" value="NZ_CP018097.1"/>
</dbReference>
<dbReference type="EMBL" id="LBHC01000001">
    <property type="protein sequence ID" value="KLE33461.1"/>
    <property type="molecule type" value="Genomic_DNA"/>
</dbReference>
<proteinExistence type="inferred from homology"/>
<dbReference type="GO" id="GO:0016491">
    <property type="term" value="F:oxidoreductase activity"/>
    <property type="evidence" value="ECO:0007669"/>
    <property type="project" value="UniProtKB-KW"/>
</dbReference>
<dbReference type="OrthoDB" id="9793825at2"/>
<organism evidence="4 5">
    <name type="scientific">Aurantiacibacter gangjinensis</name>
    <dbReference type="NCBI Taxonomy" id="502682"/>
    <lineage>
        <taxon>Bacteria</taxon>
        <taxon>Pseudomonadati</taxon>
        <taxon>Pseudomonadota</taxon>
        <taxon>Alphaproteobacteria</taxon>
        <taxon>Sphingomonadales</taxon>
        <taxon>Erythrobacteraceae</taxon>
        <taxon>Aurantiacibacter</taxon>
    </lineage>
</organism>
<dbReference type="InterPro" id="IPR002347">
    <property type="entry name" value="SDR_fam"/>
</dbReference>
<dbReference type="PANTHER" id="PTHR43391:SF82">
    <property type="entry name" value="OXIDOREDUCTASE SADH-RELATED"/>
    <property type="match status" value="1"/>
</dbReference>
<keyword evidence="2" id="KW-0560">Oxidoreductase</keyword>
<dbReference type="Proteomes" id="UP000053070">
    <property type="component" value="Unassembled WGS sequence"/>
</dbReference>
<sequence length="271" mass="28859">MRERKNIFITGGGSGIGRAIAQRFARGGWFVGLADINRAGMEETAASLPDGQSSIHMLDVRDPKQWEEALAAFSQAAGGRIDALANNAGVPLGGDLAKLTTEEIDRTLAINLNGVIYGARAAYPHLKAAAPGSCLVNTCSAAGLYGQAGMTVYCASKFGVRAITEALDVEWAADDIRVTDVMPSFIDTPLLAQSSHAADNRPIRDRVSAAGLEFTPVEDVAETFWNAVHGKKLHNPIGKTANKIMLAARWLPSYIRGKSRQLARDGLKPMG</sequence>
<evidence type="ECO:0000313" key="5">
    <source>
        <dbReference type="Proteomes" id="UP000053070"/>
    </source>
</evidence>
<name>A0A0G9MRU0_9SPHN</name>
<evidence type="ECO:0000256" key="1">
    <source>
        <dbReference type="ARBA" id="ARBA00006484"/>
    </source>
</evidence>
<gene>
    <name evidence="4" type="ORF">AAW01_05965</name>
</gene>
<evidence type="ECO:0000256" key="3">
    <source>
        <dbReference type="RuleBase" id="RU000363"/>
    </source>
</evidence>
<comment type="similarity">
    <text evidence="1 3">Belongs to the short-chain dehydrogenases/reductases (SDR) family.</text>
</comment>